<protein>
    <submittedName>
        <fullName evidence="1">Uncharacterized protein</fullName>
    </submittedName>
</protein>
<organism evidence="1 2">
    <name type="scientific">Pseudoroseomonas cervicalis ATCC 49957</name>
    <dbReference type="NCBI Taxonomy" id="525371"/>
    <lineage>
        <taxon>Bacteria</taxon>
        <taxon>Pseudomonadati</taxon>
        <taxon>Pseudomonadota</taxon>
        <taxon>Alphaproteobacteria</taxon>
        <taxon>Acetobacterales</taxon>
        <taxon>Roseomonadaceae</taxon>
        <taxon>Roseomonas</taxon>
    </lineage>
</organism>
<dbReference type="EMBL" id="ADVL01000645">
    <property type="protein sequence ID" value="EFH10669.1"/>
    <property type="molecule type" value="Genomic_DNA"/>
</dbReference>
<name>D5RPV4_9PROT</name>
<accession>D5RPV4</accession>
<dbReference type="AlphaFoldDB" id="D5RPV4"/>
<sequence>MTIPASRPGRRKAEAPWRLTGTAPVHRGQDRLRLTGCGAAFGSWSEVQVALRSSGGSTLLDLGEGGTRSPSRACLPAC</sequence>
<proteinExistence type="predicted"/>
<reference evidence="1 2" key="1">
    <citation type="submission" date="2010-04" db="EMBL/GenBank/DDBJ databases">
        <authorList>
            <person name="Qin X."/>
            <person name="Bachman B."/>
            <person name="Battles P."/>
            <person name="Bell A."/>
            <person name="Bess C."/>
            <person name="Bickham C."/>
            <person name="Chaboub L."/>
            <person name="Chen D."/>
            <person name="Coyle M."/>
            <person name="Deiros D.R."/>
            <person name="Dinh H."/>
            <person name="Forbes L."/>
            <person name="Fowler G."/>
            <person name="Francisco L."/>
            <person name="Fu Q."/>
            <person name="Gubbala S."/>
            <person name="Hale W."/>
            <person name="Han Y."/>
            <person name="Hemphill L."/>
            <person name="Highlander S.K."/>
            <person name="Hirani K."/>
            <person name="Hogues M."/>
            <person name="Jackson L."/>
            <person name="Jakkamsetti A."/>
            <person name="Javaid M."/>
            <person name="Jiang H."/>
            <person name="Korchina V."/>
            <person name="Kovar C."/>
            <person name="Lara F."/>
            <person name="Lee S."/>
            <person name="Mata R."/>
            <person name="Mathew T."/>
            <person name="Moen C."/>
            <person name="Morales K."/>
            <person name="Munidasa M."/>
            <person name="Nazareth L."/>
            <person name="Ngo R."/>
            <person name="Nguyen L."/>
            <person name="Okwuonu G."/>
            <person name="Ongeri F."/>
            <person name="Patil S."/>
            <person name="Petrosino J."/>
            <person name="Pham C."/>
            <person name="Pham P."/>
            <person name="Pu L.-L."/>
            <person name="Puazo M."/>
            <person name="Raj R."/>
            <person name="Reid J."/>
            <person name="Rouhana J."/>
            <person name="Saada N."/>
            <person name="Shang Y."/>
            <person name="Simmons D."/>
            <person name="Thornton R."/>
            <person name="Warren J."/>
            <person name="Weissenberger G."/>
            <person name="Zhang J."/>
            <person name="Zhang L."/>
            <person name="Zhou C."/>
            <person name="Zhu D."/>
            <person name="Muzny D."/>
            <person name="Worley K."/>
            <person name="Gibbs R."/>
        </authorList>
    </citation>
    <scope>NUCLEOTIDE SEQUENCE [LARGE SCALE GENOMIC DNA]</scope>
    <source>
        <strain evidence="1 2">ATCC 49957</strain>
    </source>
</reference>
<gene>
    <name evidence="1" type="ORF">HMPREF0731_3116</name>
</gene>
<keyword evidence="2" id="KW-1185">Reference proteome</keyword>
<dbReference type="HOGENOM" id="CLU_2619771_0_0_5"/>
<comment type="caution">
    <text evidence="1">The sequence shown here is derived from an EMBL/GenBank/DDBJ whole genome shotgun (WGS) entry which is preliminary data.</text>
</comment>
<dbReference type="Proteomes" id="UP000005324">
    <property type="component" value="Unassembled WGS sequence"/>
</dbReference>
<evidence type="ECO:0000313" key="1">
    <source>
        <dbReference type="EMBL" id="EFH10669.1"/>
    </source>
</evidence>
<evidence type="ECO:0000313" key="2">
    <source>
        <dbReference type="Proteomes" id="UP000005324"/>
    </source>
</evidence>